<proteinExistence type="predicted"/>
<name>A0A7W7QDR3_9PSEU</name>
<keyword evidence="1" id="KW-0472">Membrane</keyword>
<keyword evidence="1" id="KW-1133">Transmembrane helix</keyword>
<dbReference type="Proteomes" id="UP000520767">
    <property type="component" value="Unassembled WGS sequence"/>
</dbReference>
<reference evidence="2 3" key="1">
    <citation type="submission" date="2020-08" db="EMBL/GenBank/DDBJ databases">
        <title>Genomic Encyclopedia of Type Strains, Phase III (KMG-III): the genomes of soil and plant-associated and newly described type strains.</title>
        <authorList>
            <person name="Whitman W."/>
        </authorList>
    </citation>
    <scope>NUCLEOTIDE SEQUENCE [LARGE SCALE GENOMIC DNA]</scope>
    <source>
        <strain evidence="2 3">CECT 8960</strain>
    </source>
</reference>
<evidence type="ECO:0000313" key="2">
    <source>
        <dbReference type="EMBL" id="MBB4911246.1"/>
    </source>
</evidence>
<comment type="caution">
    <text evidence="2">The sequence shown here is derived from an EMBL/GenBank/DDBJ whole genome shotgun (WGS) entry which is preliminary data.</text>
</comment>
<protein>
    <submittedName>
        <fullName evidence="2">Uncharacterized protein</fullName>
    </submittedName>
</protein>
<keyword evidence="3" id="KW-1185">Reference proteome</keyword>
<dbReference type="EMBL" id="JACHJQ010000009">
    <property type="protein sequence ID" value="MBB4911246.1"/>
    <property type="molecule type" value="Genomic_DNA"/>
</dbReference>
<feature type="transmembrane region" description="Helical" evidence="1">
    <location>
        <begin position="31"/>
        <end position="51"/>
    </location>
</feature>
<dbReference type="AlphaFoldDB" id="A0A7W7QDR3"/>
<keyword evidence="1" id="KW-0812">Transmembrane</keyword>
<evidence type="ECO:0000313" key="3">
    <source>
        <dbReference type="Proteomes" id="UP000520767"/>
    </source>
</evidence>
<dbReference type="RefSeq" id="WP_184815265.1">
    <property type="nucleotide sequence ID" value="NZ_JACHJQ010000009.1"/>
</dbReference>
<feature type="transmembrane region" description="Helical" evidence="1">
    <location>
        <begin position="7"/>
        <end position="25"/>
    </location>
</feature>
<accession>A0A7W7QDR3</accession>
<evidence type="ECO:0000256" key="1">
    <source>
        <dbReference type="SAM" id="Phobius"/>
    </source>
</evidence>
<sequence>MTLKRAALFAVVVAAAVVGVAIYAMSVPWGWALLIALPAAVLTLAGCLLAGTFDADWTAEPDPPTASVTLHATFLTERLERSAIDPYRFTSRVRPRLRRIAQSTLGQDLDTPHARERLGTDLHRLLTAKDAQLPPPKTFAVLMRRLEEL</sequence>
<organism evidence="2 3">
    <name type="scientific">Actinophytocola algeriensis</name>
    <dbReference type="NCBI Taxonomy" id="1768010"/>
    <lineage>
        <taxon>Bacteria</taxon>
        <taxon>Bacillati</taxon>
        <taxon>Actinomycetota</taxon>
        <taxon>Actinomycetes</taxon>
        <taxon>Pseudonocardiales</taxon>
        <taxon>Pseudonocardiaceae</taxon>
    </lineage>
</organism>
<gene>
    <name evidence="2" type="ORF">FHR82_007506</name>
</gene>